<dbReference type="EMBL" id="MWQN01000001">
    <property type="protein sequence ID" value="OPC84276.1"/>
    <property type="molecule type" value="Genomic_DNA"/>
</dbReference>
<keyword evidence="1" id="KW-1133">Transmembrane helix</keyword>
<feature type="transmembrane region" description="Helical" evidence="1">
    <location>
        <begin position="37"/>
        <end position="54"/>
    </location>
</feature>
<feature type="transmembrane region" description="Helical" evidence="1">
    <location>
        <begin position="60"/>
        <end position="78"/>
    </location>
</feature>
<evidence type="ECO:0000313" key="3">
    <source>
        <dbReference type="Proteomes" id="UP000190037"/>
    </source>
</evidence>
<keyword evidence="1" id="KW-0472">Membrane</keyword>
<evidence type="ECO:0000313" key="2">
    <source>
        <dbReference type="EMBL" id="OPC84276.1"/>
    </source>
</evidence>
<dbReference type="AlphaFoldDB" id="A0A1T3P5E2"/>
<reference evidence="2 3" key="1">
    <citation type="submission" date="2017-03" db="EMBL/GenBank/DDBJ databases">
        <title>Draft genome sequence of Streptomyces scabrisporus NF3, endophyte isolated from Amphipterygium adstringens.</title>
        <authorList>
            <person name="Vazquez M."/>
            <person name="Ceapa C.D."/>
            <person name="Rodriguez Luna D."/>
            <person name="Sanchez Esquivel S."/>
        </authorList>
    </citation>
    <scope>NUCLEOTIDE SEQUENCE [LARGE SCALE GENOMIC DNA]</scope>
    <source>
        <strain evidence="2 3">NF3</strain>
    </source>
</reference>
<gene>
    <name evidence="2" type="ORF">B4N89_28090</name>
</gene>
<comment type="caution">
    <text evidence="2">The sequence shown here is derived from an EMBL/GenBank/DDBJ whole genome shotgun (WGS) entry which is preliminary data.</text>
</comment>
<dbReference type="RefSeq" id="WP_078978570.1">
    <property type="nucleotide sequence ID" value="NZ_MWQN01000001.1"/>
</dbReference>
<proteinExistence type="predicted"/>
<keyword evidence="3" id="KW-1185">Reference proteome</keyword>
<accession>A0A1T3P5E2</accession>
<dbReference type="OrthoDB" id="9904073at2"/>
<sequence>MDRERCSTSDHITLSFGRKKEWASGPVRWTEVVRDSLCGIVLTVLVAAGIVVVFDPEALSGFLGLMLVLKMMALDWHIRARHTFGCAAKLATLTVFRIYDYIF</sequence>
<organism evidence="2 3">
    <name type="scientific">Embleya scabrispora</name>
    <dbReference type="NCBI Taxonomy" id="159449"/>
    <lineage>
        <taxon>Bacteria</taxon>
        <taxon>Bacillati</taxon>
        <taxon>Actinomycetota</taxon>
        <taxon>Actinomycetes</taxon>
        <taxon>Kitasatosporales</taxon>
        <taxon>Streptomycetaceae</taxon>
        <taxon>Embleya</taxon>
    </lineage>
</organism>
<keyword evidence="1" id="KW-0812">Transmembrane</keyword>
<protein>
    <submittedName>
        <fullName evidence="2">Uncharacterized protein</fullName>
    </submittedName>
</protein>
<name>A0A1T3P5E2_9ACTN</name>
<dbReference type="Proteomes" id="UP000190037">
    <property type="component" value="Unassembled WGS sequence"/>
</dbReference>
<evidence type="ECO:0000256" key="1">
    <source>
        <dbReference type="SAM" id="Phobius"/>
    </source>
</evidence>